<dbReference type="InterPro" id="IPR001828">
    <property type="entry name" value="ANF_lig-bd_rcpt"/>
</dbReference>
<feature type="compositionally biased region" description="Basic residues" evidence="17">
    <location>
        <begin position="1251"/>
        <end position="1261"/>
    </location>
</feature>
<dbReference type="PANTHER" id="PTHR10519">
    <property type="entry name" value="GABA-B RECEPTOR"/>
    <property type="match status" value="1"/>
</dbReference>
<feature type="domain" description="G-protein coupled receptors family 3 profile" evidence="19">
    <location>
        <begin position="490"/>
        <end position="683"/>
    </location>
</feature>
<feature type="compositionally biased region" description="Basic and acidic residues" evidence="17">
    <location>
        <begin position="1262"/>
        <end position="1273"/>
    </location>
</feature>
<keyword evidence="21" id="KW-1185">Reference proteome</keyword>
<evidence type="ECO:0000256" key="15">
    <source>
        <dbReference type="ARBA" id="ARBA00023257"/>
    </source>
</evidence>
<comment type="similarity">
    <text evidence="1">Belongs to the G-protein coupled receptor 3 family. GABA-B receptor subfamily.</text>
</comment>
<keyword evidence="11" id="KW-1015">Disulfide bond</keyword>
<gene>
    <name evidence="20" type="primary">Gabbr2</name>
    <name evidence="20" type="ORF">AWC38_SpisGene832</name>
</gene>
<feature type="transmembrane region" description="Helical" evidence="18">
    <location>
        <begin position="416"/>
        <end position="437"/>
    </location>
</feature>
<keyword evidence="4 18" id="KW-0812">Transmembrane</keyword>
<dbReference type="InterPro" id="IPR017978">
    <property type="entry name" value="GPCR_3_C"/>
</dbReference>
<evidence type="ECO:0000256" key="12">
    <source>
        <dbReference type="ARBA" id="ARBA00023170"/>
    </source>
</evidence>
<keyword evidence="3" id="KW-0597">Phosphoprotein</keyword>
<keyword evidence="12 20" id="KW-0675">Receptor</keyword>
<evidence type="ECO:0000313" key="21">
    <source>
        <dbReference type="Proteomes" id="UP000225706"/>
    </source>
</evidence>
<dbReference type="PRINTS" id="PR01176">
    <property type="entry name" value="GABABRECEPTR"/>
</dbReference>
<accession>A0A2B4SZS6</accession>
<keyword evidence="5" id="KW-0732">Signal</keyword>
<dbReference type="PANTHER" id="PTHR10519:SF74">
    <property type="entry name" value="GAMMA-AMINOBUTYRIC ACID TYPE B RECEPTOR SUBUNIT 2"/>
    <property type="match status" value="1"/>
</dbReference>
<feature type="transmembrane region" description="Helical" evidence="18">
    <location>
        <begin position="592"/>
        <end position="615"/>
    </location>
</feature>
<dbReference type="SUPFAM" id="SSF53822">
    <property type="entry name" value="Periplasmic binding protein-like I"/>
    <property type="match status" value="1"/>
</dbReference>
<protein>
    <submittedName>
        <fullName evidence="20">Gamma-aminobutyric acid type B receptor subunit 2</fullName>
    </submittedName>
</protein>
<evidence type="ECO:0000256" key="10">
    <source>
        <dbReference type="ARBA" id="ARBA00023136"/>
    </source>
</evidence>
<keyword evidence="9" id="KW-0175">Coiled coil</keyword>
<dbReference type="Gene3D" id="3.40.50.2300">
    <property type="match status" value="4"/>
</dbReference>
<organism evidence="20 21">
    <name type="scientific">Stylophora pistillata</name>
    <name type="common">Smooth cauliflower coral</name>
    <dbReference type="NCBI Taxonomy" id="50429"/>
    <lineage>
        <taxon>Eukaryota</taxon>
        <taxon>Metazoa</taxon>
        <taxon>Cnidaria</taxon>
        <taxon>Anthozoa</taxon>
        <taxon>Hexacorallia</taxon>
        <taxon>Scleractinia</taxon>
        <taxon>Astrocoeniina</taxon>
        <taxon>Pocilloporidae</taxon>
        <taxon>Stylophora</taxon>
    </lineage>
</organism>
<evidence type="ECO:0000256" key="5">
    <source>
        <dbReference type="ARBA" id="ARBA00022729"/>
    </source>
</evidence>
<evidence type="ECO:0000256" key="7">
    <source>
        <dbReference type="ARBA" id="ARBA00023018"/>
    </source>
</evidence>
<dbReference type="GO" id="GO:0004965">
    <property type="term" value="F:G protein-coupled GABA receptor activity"/>
    <property type="evidence" value="ECO:0007669"/>
    <property type="project" value="InterPro"/>
</dbReference>
<evidence type="ECO:0000259" key="19">
    <source>
        <dbReference type="PROSITE" id="PS50259"/>
    </source>
</evidence>
<evidence type="ECO:0000256" key="8">
    <source>
        <dbReference type="ARBA" id="ARBA00023040"/>
    </source>
</evidence>
<dbReference type="Proteomes" id="UP000225706">
    <property type="component" value="Unassembled WGS sequence"/>
</dbReference>
<feature type="region of interest" description="Disordered" evidence="17">
    <location>
        <begin position="946"/>
        <end position="983"/>
    </location>
</feature>
<keyword evidence="7" id="KW-0770">Synapse</keyword>
<keyword evidence="8" id="KW-0297">G-protein coupled receptor</keyword>
<dbReference type="CDD" id="cd15047">
    <property type="entry name" value="7tmC_GABA-B-like"/>
    <property type="match status" value="1"/>
</dbReference>
<feature type="compositionally biased region" description="Polar residues" evidence="17">
    <location>
        <begin position="1235"/>
        <end position="1245"/>
    </location>
</feature>
<dbReference type="GO" id="GO:0038039">
    <property type="term" value="C:G protein-coupled receptor heterodimeric complex"/>
    <property type="evidence" value="ECO:0007669"/>
    <property type="project" value="TreeGrafter"/>
</dbReference>
<feature type="transmembrane region" description="Helical" evidence="18">
    <location>
        <begin position="655"/>
        <end position="677"/>
    </location>
</feature>
<reference evidence="21" key="1">
    <citation type="journal article" date="2017" name="bioRxiv">
        <title>Comparative analysis of the genomes of Stylophora pistillata and Acropora digitifera provides evidence for extensive differences between species of corals.</title>
        <authorList>
            <person name="Voolstra C.R."/>
            <person name="Li Y."/>
            <person name="Liew Y.J."/>
            <person name="Baumgarten S."/>
            <person name="Zoccola D."/>
            <person name="Flot J.-F."/>
            <person name="Tambutte S."/>
            <person name="Allemand D."/>
            <person name="Aranda M."/>
        </authorList>
    </citation>
    <scope>NUCLEOTIDE SEQUENCE [LARGE SCALE GENOMIC DNA]</scope>
</reference>
<evidence type="ECO:0000256" key="13">
    <source>
        <dbReference type="ARBA" id="ARBA00023180"/>
    </source>
</evidence>
<feature type="transmembrane region" description="Helical" evidence="18">
    <location>
        <begin position="458"/>
        <end position="475"/>
    </location>
</feature>
<evidence type="ECO:0000256" key="1">
    <source>
        <dbReference type="ARBA" id="ARBA00008991"/>
    </source>
</evidence>
<evidence type="ECO:0000256" key="11">
    <source>
        <dbReference type="ARBA" id="ARBA00023157"/>
    </source>
</evidence>
<keyword evidence="10 18" id="KW-0472">Membrane</keyword>
<dbReference type="InterPro" id="IPR028082">
    <property type="entry name" value="Peripla_BP_I"/>
</dbReference>
<dbReference type="PRINTS" id="PR01177">
    <property type="entry name" value="GABAB1RECPTR"/>
</dbReference>
<feature type="transmembrane region" description="Helical" evidence="18">
    <location>
        <begin position="495"/>
        <end position="513"/>
    </location>
</feature>
<comment type="caution">
    <text evidence="20">The sequence shown here is derived from an EMBL/GenBank/DDBJ whole genome shotgun (WGS) entry which is preliminary data.</text>
</comment>
<feature type="compositionally biased region" description="Polar residues" evidence="17">
    <location>
        <begin position="963"/>
        <end position="978"/>
    </location>
</feature>
<evidence type="ECO:0000256" key="9">
    <source>
        <dbReference type="ARBA" id="ARBA00023054"/>
    </source>
</evidence>
<feature type="region of interest" description="Disordered" evidence="17">
    <location>
        <begin position="1025"/>
        <end position="1082"/>
    </location>
</feature>
<evidence type="ECO:0000313" key="20">
    <source>
        <dbReference type="EMBL" id="PFX34360.1"/>
    </source>
</evidence>
<dbReference type="STRING" id="50429.A0A2B4SZS6"/>
<name>A0A2B4SZS6_STYPI</name>
<dbReference type="GO" id="GO:0007214">
    <property type="term" value="P:gamma-aminobutyric acid signaling pathway"/>
    <property type="evidence" value="ECO:0007669"/>
    <property type="project" value="TreeGrafter"/>
</dbReference>
<dbReference type="FunFam" id="3.40.50.2300:FF:000072">
    <property type="entry name" value="Gamma-aminobutyric acid type B receptor subunit 2"/>
    <property type="match status" value="1"/>
</dbReference>
<dbReference type="GO" id="GO:0045211">
    <property type="term" value="C:postsynaptic membrane"/>
    <property type="evidence" value="ECO:0007669"/>
    <property type="project" value="UniProtKB-SubCell"/>
</dbReference>
<dbReference type="InterPro" id="IPR002455">
    <property type="entry name" value="GPCR3_GABA-B"/>
</dbReference>
<dbReference type="Pfam" id="PF01094">
    <property type="entry name" value="ANF_receptor"/>
    <property type="match status" value="1"/>
</dbReference>
<dbReference type="EMBL" id="LSMT01000005">
    <property type="protein sequence ID" value="PFX34360.1"/>
    <property type="molecule type" value="Genomic_DNA"/>
</dbReference>
<evidence type="ECO:0000256" key="17">
    <source>
        <dbReference type="SAM" id="MobiDB-lite"/>
    </source>
</evidence>
<sequence>MLDATKTLYIGGLFPMSGSSVASAGKIFLPVSELAIDMVNNRTDLLNGYQLKLIWNDTQCDPGHATNALFESLHTRPPMIMLLGAACSSVTRATPQIGNLWNLVQVSYASTASDLSNKDKYPMLYNIVPPDSAYNNARIAFLKHFKWKRIATIRQNNYVFDEVMDMLQEDLINNNFDLIATELFDDDPKTQVENLKARKQGMYGEHYMWLIMDWYDSKPWWLVNDDEIDCTEEQMRAATKGYFSVESTRIVSNEEPTISGMTSAKFLQSYVKPGENNTNLYVPFVFDSVWTIALTLNKSSSEIRKTLNRSLDDFTYRDSGKSDVFKKRGKNRARVHQTDAKFDILSSSGRFGILSTSGRFGIMSSCGRLDGLSKTLGTYHPDIDKIVFDGTRVLWKGGAPPTDGKVTIYEKQYVSTPLFCVIVILTSGGILMAVYFLRFNFLRRRHRHIKLSSPNLNNVIILGCVFIYISIYMIAIDGKLVDTNTLAGLCKARGFLLSAGYSFAVGAMFSKLWRVYQIYSNFRPKEKALKYKELIGFMVVLLLIDIIVMSLWIGVDTPEIVTTDIQTQFKEEPHFRVIPQEQYCTSRYFTTWLYILLGYKALLLVIGCFIAWITRGAKVRLLNDSRYVCMSLYNIIPCVLVGIPLAFLINGHVNALVACVSFFLLLPTTVTLCLLFVPKILKLKKNAEERFRITAIQSPTRNVVEVNYDSLDSSHSVKDPSADTKLQEEITTLKKEIRAIKLKHGENATPNLSVRIAEPVENGREGKSFAQLPETPLTRPKLTKRAVTCHTTQELCVRKRRRRRSSSFSGPYLQRGSLDIGSFYSELADPLLVLKAENRELNRKLQEARISEAGKLAKVWHENAQLHRKIVELNLKSAPSEEADKVSRLLKENAELKKQLGEVSILNSVWCDVTPQIQRKQNEDRKISKDLRELQQLLSVDLAGRRPGSFRPSSVTRPPPIGRSQSSTELHCNWNRTPSADKKRPISPLAINAVKRFSFEGMDKRQNFCASKDLRAGIAPAEAEADKPVTSVSESPLTVINEPRSTEKSPSTIRGDNIDGCESEKETSEIGERSNAGFSGHEDEDVIHLKSVDRMEEYIEKSTDLKHAKEHAVISSQNVTPRITDFPILCHDRLFTSKPKKDDICDPKSNSSFREPSRESDQNLFSAEASKVVLDENDNLQNTVILQSQLPVNDFDTNLEFSEEVRDYATQTGERVELSDPRTMDSPVHDVNPLRTENVSCNQSPKDFPAYKRKVQRKKDKKKNDRIEKTFFV</sequence>
<evidence type="ECO:0000256" key="6">
    <source>
        <dbReference type="ARBA" id="ARBA00022989"/>
    </source>
</evidence>
<feature type="transmembrane region" description="Helical" evidence="18">
    <location>
        <begin position="627"/>
        <end position="649"/>
    </location>
</feature>
<keyword evidence="6 18" id="KW-1133">Transmembrane helix</keyword>
<dbReference type="AlphaFoldDB" id="A0A2B4SZS6"/>
<comment type="subcellular location">
    <subcellularLocation>
        <location evidence="16">Postsynaptic cell membrane</location>
        <topology evidence="16">Multi-pass membrane protein</topology>
    </subcellularLocation>
</comment>
<dbReference type="OrthoDB" id="5964286at2759"/>
<keyword evidence="15" id="KW-0628">Postsynaptic cell membrane</keyword>
<evidence type="ECO:0000256" key="2">
    <source>
        <dbReference type="ARBA" id="ARBA00022475"/>
    </source>
</evidence>
<feature type="region of interest" description="Disordered" evidence="17">
    <location>
        <begin position="1219"/>
        <end position="1273"/>
    </location>
</feature>
<feature type="transmembrane region" description="Helical" evidence="18">
    <location>
        <begin position="534"/>
        <end position="555"/>
    </location>
</feature>
<evidence type="ECO:0000256" key="16">
    <source>
        <dbReference type="ARBA" id="ARBA00034104"/>
    </source>
</evidence>
<dbReference type="Pfam" id="PF00003">
    <property type="entry name" value="7tm_3"/>
    <property type="match status" value="1"/>
</dbReference>
<evidence type="ECO:0000256" key="18">
    <source>
        <dbReference type="SAM" id="Phobius"/>
    </source>
</evidence>
<evidence type="ECO:0000256" key="14">
    <source>
        <dbReference type="ARBA" id="ARBA00023224"/>
    </source>
</evidence>
<keyword evidence="13" id="KW-0325">Glycoprotein</keyword>
<dbReference type="PROSITE" id="PS50259">
    <property type="entry name" value="G_PROTEIN_RECEP_F3_4"/>
    <property type="match status" value="1"/>
</dbReference>
<dbReference type="CDD" id="cd06366">
    <property type="entry name" value="PBP1_GABAb_receptor"/>
    <property type="match status" value="1"/>
</dbReference>
<keyword evidence="2" id="KW-1003">Cell membrane</keyword>
<feature type="compositionally biased region" description="Basic and acidic residues" evidence="17">
    <location>
        <begin position="1062"/>
        <end position="1072"/>
    </location>
</feature>
<keyword evidence="14" id="KW-0807">Transducer</keyword>
<proteinExistence type="inferred from homology"/>
<evidence type="ECO:0000256" key="4">
    <source>
        <dbReference type="ARBA" id="ARBA00022692"/>
    </source>
</evidence>
<feature type="region of interest" description="Disordered" evidence="17">
    <location>
        <begin position="1140"/>
        <end position="1162"/>
    </location>
</feature>
<evidence type="ECO:0000256" key="3">
    <source>
        <dbReference type="ARBA" id="ARBA00022553"/>
    </source>
</evidence>